<gene>
    <name evidence="1" type="ORF">HGRIS_012626</name>
</gene>
<protein>
    <submittedName>
        <fullName evidence="1">Uncharacterized protein</fullName>
    </submittedName>
</protein>
<dbReference type="EMBL" id="JASNQZ010000015">
    <property type="protein sequence ID" value="KAL0946400.1"/>
    <property type="molecule type" value="Genomic_DNA"/>
</dbReference>
<sequence length="189" mass="21483">MKIAQFSGKLMATHMQLVVQTYPALAEAKSATRSLENAIWPRPAPWQVPAETVELDWPSVSLESAQSPSIGHLVDSCGWLRLEPCLRLDLKRRSKVYRRNNLTFTRFHKSTNPMARRIVERVQCGSDRSRNARAGCRYQLRKLRVLNLQMSIIRRLVSTSDARTPPQVFVPVPGKKGLALNFDASFVLR</sequence>
<evidence type="ECO:0000313" key="2">
    <source>
        <dbReference type="Proteomes" id="UP001556367"/>
    </source>
</evidence>
<organism evidence="1 2">
    <name type="scientific">Hohenbuehelia grisea</name>
    <dbReference type="NCBI Taxonomy" id="104357"/>
    <lineage>
        <taxon>Eukaryota</taxon>
        <taxon>Fungi</taxon>
        <taxon>Dikarya</taxon>
        <taxon>Basidiomycota</taxon>
        <taxon>Agaricomycotina</taxon>
        <taxon>Agaricomycetes</taxon>
        <taxon>Agaricomycetidae</taxon>
        <taxon>Agaricales</taxon>
        <taxon>Pleurotineae</taxon>
        <taxon>Pleurotaceae</taxon>
        <taxon>Hohenbuehelia</taxon>
    </lineage>
</organism>
<keyword evidence="2" id="KW-1185">Reference proteome</keyword>
<comment type="caution">
    <text evidence="1">The sequence shown here is derived from an EMBL/GenBank/DDBJ whole genome shotgun (WGS) entry which is preliminary data.</text>
</comment>
<accession>A0ABR3ISU9</accession>
<name>A0ABR3ISU9_9AGAR</name>
<proteinExistence type="predicted"/>
<reference evidence="2" key="1">
    <citation type="submission" date="2024-06" db="EMBL/GenBank/DDBJ databases">
        <title>Multi-omics analyses provide insights into the biosynthesis of the anticancer antibiotic pleurotin in Hohenbuehelia grisea.</title>
        <authorList>
            <person name="Weaver J.A."/>
            <person name="Alberti F."/>
        </authorList>
    </citation>
    <scope>NUCLEOTIDE SEQUENCE [LARGE SCALE GENOMIC DNA]</scope>
    <source>
        <strain evidence="2">T-177</strain>
    </source>
</reference>
<dbReference type="Proteomes" id="UP001556367">
    <property type="component" value="Unassembled WGS sequence"/>
</dbReference>
<evidence type="ECO:0000313" key="1">
    <source>
        <dbReference type="EMBL" id="KAL0946400.1"/>
    </source>
</evidence>